<dbReference type="SUPFAM" id="SSF81321">
    <property type="entry name" value="Family A G protein-coupled receptor-like"/>
    <property type="match status" value="1"/>
</dbReference>
<dbReference type="OrthoDB" id="9983318at2759"/>
<evidence type="ECO:0000256" key="3">
    <source>
        <dbReference type="ARBA" id="ARBA00022989"/>
    </source>
</evidence>
<protein>
    <recommendedName>
        <fullName evidence="6">G-protein coupled receptors family 1 profile domain-containing protein</fullName>
    </recommendedName>
</protein>
<feature type="transmembrane region" description="Helical" evidence="5">
    <location>
        <begin position="288"/>
        <end position="312"/>
    </location>
</feature>
<dbReference type="PRINTS" id="PR00237">
    <property type="entry name" value="GPCRRHODOPSN"/>
</dbReference>
<name>A0A8S4QAF9_OWEFU</name>
<keyword evidence="3 5" id="KW-1133">Transmembrane helix</keyword>
<feature type="transmembrane region" description="Helical" evidence="5">
    <location>
        <begin position="197"/>
        <end position="225"/>
    </location>
</feature>
<gene>
    <name evidence="7" type="ORF">OFUS_LOCUS25325</name>
</gene>
<reference evidence="7" key="1">
    <citation type="submission" date="2022-03" db="EMBL/GenBank/DDBJ databases">
        <authorList>
            <person name="Martin C."/>
        </authorList>
    </citation>
    <scope>NUCLEOTIDE SEQUENCE</scope>
</reference>
<dbReference type="InterPro" id="IPR052954">
    <property type="entry name" value="GPCR-Ligand_Int"/>
</dbReference>
<feature type="transmembrane region" description="Helical" evidence="5">
    <location>
        <begin position="143"/>
        <end position="163"/>
    </location>
</feature>
<feature type="transmembrane region" description="Helical" evidence="5">
    <location>
        <begin position="104"/>
        <end position="122"/>
    </location>
</feature>
<feature type="domain" description="G-protein coupled receptors family 1 profile" evidence="6">
    <location>
        <begin position="41"/>
        <end position="309"/>
    </location>
</feature>
<dbReference type="PANTHER" id="PTHR46641:SF25">
    <property type="entry name" value="CNMAMIDE RECEPTOR-RELATED"/>
    <property type="match status" value="1"/>
</dbReference>
<evidence type="ECO:0000256" key="5">
    <source>
        <dbReference type="SAM" id="Phobius"/>
    </source>
</evidence>
<dbReference type="Proteomes" id="UP000749559">
    <property type="component" value="Unassembled WGS sequence"/>
</dbReference>
<feature type="transmembrane region" description="Helical" evidence="5">
    <location>
        <begin position="62"/>
        <end position="84"/>
    </location>
</feature>
<dbReference type="PROSITE" id="PS50262">
    <property type="entry name" value="G_PROTEIN_RECEP_F1_2"/>
    <property type="match status" value="1"/>
</dbReference>
<dbReference type="GO" id="GO:0016020">
    <property type="term" value="C:membrane"/>
    <property type="evidence" value="ECO:0007669"/>
    <property type="project" value="UniProtKB-SubCell"/>
</dbReference>
<accession>A0A8S4QAF9</accession>
<comment type="caution">
    <text evidence="7">The sequence shown here is derived from an EMBL/GenBank/DDBJ whole genome shotgun (WGS) entry which is preliminary data.</text>
</comment>
<feature type="transmembrane region" description="Helical" evidence="5">
    <location>
        <begin position="29"/>
        <end position="50"/>
    </location>
</feature>
<evidence type="ECO:0000256" key="2">
    <source>
        <dbReference type="ARBA" id="ARBA00022692"/>
    </source>
</evidence>
<evidence type="ECO:0000259" key="6">
    <source>
        <dbReference type="PROSITE" id="PS50262"/>
    </source>
</evidence>
<dbReference type="Pfam" id="PF00001">
    <property type="entry name" value="7tm_1"/>
    <property type="match status" value="1"/>
</dbReference>
<keyword evidence="4 5" id="KW-0472">Membrane</keyword>
<dbReference type="EMBL" id="CAIIXF020000012">
    <property type="protein sequence ID" value="CAH1801538.1"/>
    <property type="molecule type" value="Genomic_DNA"/>
</dbReference>
<dbReference type="InterPro" id="IPR000276">
    <property type="entry name" value="GPCR_Rhodpsn"/>
</dbReference>
<feature type="transmembrane region" description="Helical" evidence="5">
    <location>
        <begin position="246"/>
        <end position="268"/>
    </location>
</feature>
<dbReference type="PANTHER" id="PTHR46641">
    <property type="entry name" value="FMRFAMIDE RECEPTOR-RELATED"/>
    <property type="match status" value="1"/>
</dbReference>
<dbReference type="Gene3D" id="1.20.1070.10">
    <property type="entry name" value="Rhodopsin 7-helix transmembrane proteins"/>
    <property type="match status" value="1"/>
</dbReference>
<evidence type="ECO:0000256" key="4">
    <source>
        <dbReference type="ARBA" id="ARBA00023136"/>
    </source>
</evidence>
<proteinExistence type="predicted"/>
<evidence type="ECO:0000313" key="8">
    <source>
        <dbReference type="Proteomes" id="UP000749559"/>
    </source>
</evidence>
<dbReference type="InterPro" id="IPR017452">
    <property type="entry name" value="GPCR_Rhodpsn_7TM"/>
</dbReference>
<keyword evidence="2 5" id="KW-0812">Transmembrane</keyword>
<evidence type="ECO:0000256" key="1">
    <source>
        <dbReference type="ARBA" id="ARBA00004370"/>
    </source>
</evidence>
<dbReference type="AlphaFoldDB" id="A0A8S4QAF9"/>
<organism evidence="7 8">
    <name type="scientific">Owenia fusiformis</name>
    <name type="common">Polychaete worm</name>
    <dbReference type="NCBI Taxonomy" id="6347"/>
    <lineage>
        <taxon>Eukaryota</taxon>
        <taxon>Metazoa</taxon>
        <taxon>Spiralia</taxon>
        <taxon>Lophotrochozoa</taxon>
        <taxon>Annelida</taxon>
        <taxon>Polychaeta</taxon>
        <taxon>Sedentaria</taxon>
        <taxon>Canalipalpata</taxon>
        <taxon>Sabellida</taxon>
        <taxon>Oweniida</taxon>
        <taxon>Oweniidae</taxon>
        <taxon>Owenia</taxon>
    </lineage>
</organism>
<sequence length="360" mass="40819">MNTSTNTSGHVERLEDFFQYRTAVKVWRISLPVFMVFGILGNILNIVVLRRRRYRDSPTSQILLLLSISDILCLLIGPTRYVLMFITGKDFTGTSSAYCKAYRFFNYLFTDFSAWLVMLVAIERAVAVGVPHKVRIYFTRLRIYCVAIFFGCFLAVINFHFFITYESTQGSNNTELLSCDVSIQNDHYHFAIIVFPWIDFCVFVLIPVIGVTGCNIFIIAMLLVARYKRMRMIQGGSQTKMTSMTAVMFAISVFLVAAVTPTAVYQFVYPDLFRLQSEGNIEAEVQLLVLAIYAVVAAYANCAVNVVLYSVCTRKFRSELISMFKRKNQVFPTSQNRGTRGAPGSQNIETVNVAQIETVV</sequence>
<dbReference type="GO" id="GO:0004930">
    <property type="term" value="F:G protein-coupled receptor activity"/>
    <property type="evidence" value="ECO:0007669"/>
    <property type="project" value="InterPro"/>
</dbReference>
<evidence type="ECO:0000313" key="7">
    <source>
        <dbReference type="EMBL" id="CAH1801538.1"/>
    </source>
</evidence>
<comment type="subcellular location">
    <subcellularLocation>
        <location evidence="1">Membrane</location>
    </subcellularLocation>
</comment>
<keyword evidence="8" id="KW-1185">Reference proteome</keyword>